<protein>
    <submittedName>
        <fullName evidence="2">Uncharacterized protein</fullName>
    </submittedName>
</protein>
<organism evidence="2 3">
    <name type="scientific">Trypanosoma brucei brucei (strain 927/4 GUTat10.1)</name>
    <dbReference type="NCBI Taxonomy" id="185431"/>
    <lineage>
        <taxon>Eukaryota</taxon>
        <taxon>Discoba</taxon>
        <taxon>Euglenozoa</taxon>
        <taxon>Kinetoplastea</taxon>
        <taxon>Metakinetoplastina</taxon>
        <taxon>Trypanosomatida</taxon>
        <taxon>Trypanosomatidae</taxon>
        <taxon>Trypanosoma</taxon>
    </lineage>
</organism>
<reference evidence="2 3" key="1">
    <citation type="journal article" date="2005" name="Science">
        <title>Comparative genomics of trypanosomatid parasitic protozoa.</title>
        <authorList>
            <person name="El-Sayed N.M."/>
            <person name="Myler P.J."/>
            <person name="Blandin G."/>
            <person name="Berriman M."/>
            <person name="Crabtree J."/>
            <person name="Aggarwal G."/>
            <person name="Caler E."/>
            <person name="Renauld H."/>
            <person name="Worthey E.A."/>
            <person name="Hertz-Fowler C."/>
            <person name="Ghedin E."/>
            <person name="Peacock C."/>
            <person name="Bartholomeu D.C."/>
            <person name="Haas B.J."/>
            <person name="Tran A.N."/>
            <person name="Wortman J.R."/>
            <person name="Alsmark U.C."/>
            <person name="Angiuoli S."/>
            <person name="Anupama A."/>
            <person name="Badger J."/>
            <person name="Bringaud F."/>
            <person name="Cadag E."/>
            <person name="Carlton J.M."/>
            <person name="Cerqueira G.C."/>
            <person name="Creasy T."/>
            <person name="Delcher A.L."/>
            <person name="Djikeng A."/>
            <person name="Embley T.M."/>
            <person name="Hauser C."/>
            <person name="Ivens A.C."/>
            <person name="Kummerfeld S.K."/>
            <person name="Pereira-Leal J.B."/>
            <person name="Nilsson D."/>
            <person name="Peterson J."/>
            <person name="Salzberg S.L."/>
            <person name="Shallom J."/>
            <person name="Silva J.C."/>
            <person name="Sundaram J."/>
            <person name="Westenberger S."/>
            <person name="White O."/>
            <person name="Melville S.E."/>
            <person name="Donelson J.E."/>
            <person name="Andersson B."/>
            <person name="Stuart K.D."/>
            <person name="Hall N."/>
        </authorList>
    </citation>
    <scope>NUCLEOTIDE SEQUENCE [LARGE SCALE GENOMIC DNA]</scope>
    <source>
        <strain evidence="2 3">927/4 GUTat10.1</strain>
    </source>
</reference>
<name>Q38FA8_TRYB2</name>
<dbReference type="GeneID" id="3660063"/>
<evidence type="ECO:0000313" key="2">
    <source>
        <dbReference type="EMBL" id="EAN76512.1"/>
    </source>
</evidence>
<dbReference type="KEGG" id="tbr:Tb09.160.2930"/>
<keyword evidence="1" id="KW-1133">Transmembrane helix</keyword>
<evidence type="ECO:0000256" key="1">
    <source>
        <dbReference type="SAM" id="Phobius"/>
    </source>
</evidence>
<dbReference type="PaxDb" id="5691-EAN76512"/>
<dbReference type="EMBL" id="CM000207">
    <property type="protein sequence ID" value="EAN76512.1"/>
    <property type="molecule type" value="Genomic_DNA"/>
</dbReference>
<gene>
    <name evidence="2" type="ORF">Tb09.160.2930</name>
</gene>
<dbReference type="InParanoid" id="Q38FA8"/>
<reference evidence="2 3" key="2">
    <citation type="journal article" date="2005" name="Science">
        <title>The genome of the African trypanosome Trypanosoma brucei.</title>
        <authorList>
            <person name="Berriman M."/>
            <person name="Ghedin E."/>
            <person name="Hertz-Fowler C."/>
            <person name="Blandin G."/>
            <person name="Renauld H."/>
            <person name="Bartholomeu D.C."/>
            <person name="Lennard N.J."/>
            <person name="Caler E."/>
            <person name="Hamlin N.E."/>
            <person name="Haas B."/>
            <person name="Bohme U."/>
            <person name="Hannick L."/>
            <person name="Aslett M.A."/>
            <person name="Shallom J."/>
            <person name="Marcello L."/>
            <person name="Hou L."/>
            <person name="Wickstead B."/>
            <person name="Alsmark U.C."/>
            <person name="Arrowsmith C."/>
            <person name="Atkin R.J."/>
            <person name="Barron A.J."/>
            <person name="Bringaud F."/>
            <person name="Brooks K."/>
            <person name="Carrington M."/>
            <person name="Cherevach I."/>
            <person name="Chillingworth T.J."/>
            <person name="Churcher C."/>
            <person name="Clark L.N."/>
            <person name="Corton C.H."/>
            <person name="Cronin A."/>
            <person name="Davies R.M."/>
            <person name="Doggett J."/>
            <person name="Djikeng A."/>
            <person name="Feldblyum T."/>
            <person name="Field M.C."/>
            <person name="Fraser A."/>
            <person name="Goodhead I."/>
            <person name="Hance Z."/>
            <person name="Harper D."/>
            <person name="Harris B.R."/>
            <person name="Hauser H."/>
            <person name="Hostetler J."/>
            <person name="Ivens A."/>
            <person name="Jagels K."/>
            <person name="Johnson D."/>
            <person name="Johnson J."/>
            <person name="Jones K."/>
            <person name="Kerhornou A.X."/>
            <person name="Koo H."/>
            <person name="Larke N."/>
            <person name="Landfear S."/>
            <person name="Larkin C."/>
            <person name="Leech V."/>
            <person name="Line A."/>
            <person name="Lord A."/>
            <person name="Macleod A."/>
            <person name="Mooney P.J."/>
            <person name="Moule S."/>
            <person name="Martin D.M."/>
            <person name="Morgan G.W."/>
            <person name="Mungall K."/>
            <person name="Norbertczak H."/>
            <person name="Ormond D."/>
            <person name="Pai G."/>
            <person name="Peacock C.S."/>
            <person name="Peterson J."/>
            <person name="Quail M.A."/>
            <person name="Rabbinowitsch E."/>
            <person name="Rajandream M.A."/>
            <person name="Reitter C."/>
            <person name="Salzberg S.L."/>
            <person name="Sanders M."/>
            <person name="Schobel S."/>
            <person name="Sharp S."/>
            <person name="Simmonds M."/>
            <person name="Simpson A.J."/>
            <person name="Tallon L."/>
            <person name="Turner C.M."/>
            <person name="Tait A."/>
            <person name="Tivey A.R."/>
            <person name="Van Aken S."/>
            <person name="Walker D."/>
            <person name="Wanless D."/>
            <person name="Wang S."/>
            <person name="White B."/>
            <person name="White O."/>
            <person name="Whitehead S."/>
            <person name="Woodward J."/>
            <person name="Wortman J."/>
            <person name="Adams M.D."/>
            <person name="Embley T.M."/>
            <person name="Gull K."/>
            <person name="Ullu E."/>
            <person name="Barry J.D."/>
            <person name="Fairlamb A.H."/>
            <person name="Opperdoes F."/>
            <person name="Barrell B.G."/>
            <person name="Donelson J.E."/>
            <person name="Hall N."/>
            <person name="Fraser C.M."/>
            <person name="Melville S.E."/>
            <person name="El-Sayed N.M."/>
        </authorList>
    </citation>
    <scope>NUCLEOTIDE SEQUENCE [LARGE SCALE GENOMIC DNA]</scope>
    <source>
        <strain evidence="2 3">927/4 GUTat10.1</strain>
    </source>
</reference>
<keyword evidence="3" id="KW-1185">Reference proteome</keyword>
<feature type="transmembrane region" description="Helical" evidence="1">
    <location>
        <begin position="97"/>
        <end position="121"/>
    </location>
</feature>
<feature type="transmembrane region" description="Helical" evidence="1">
    <location>
        <begin position="61"/>
        <end position="77"/>
    </location>
</feature>
<dbReference type="RefSeq" id="XP_803736.1">
    <property type="nucleotide sequence ID" value="XM_798643.1"/>
</dbReference>
<sequence>MKIITIKIKHINTQAYIYIYIERGSEIQRQVPQGERVVWKLHIFNSPTTENKSHLFVKCRLHFLLPINCFYFAYIVLYDPTKWSSTSFKCILCASDYACTCVAESVHLFFAMVPYIFILFFS</sequence>
<evidence type="ECO:0000313" key="3">
    <source>
        <dbReference type="Proteomes" id="UP000008524"/>
    </source>
</evidence>
<proteinExistence type="predicted"/>
<keyword evidence="1" id="KW-0812">Transmembrane</keyword>
<accession>Q38FA8</accession>
<dbReference type="AlphaFoldDB" id="Q38FA8"/>
<dbReference type="Proteomes" id="UP000008524">
    <property type="component" value="Chromosome 9"/>
</dbReference>
<keyword evidence="1" id="KW-0472">Membrane</keyword>